<evidence type="ECO:0000313" key="3">
    <source>
        <dbReference type="EMBL" id="VFK78659.1"/>
    </source>
</evidence>
<dbReference type="InterPro" id="IPR013406">
    <property type="entry name" value="CHP02574_addiction_mod"/>
</dbReference>
<sequence>MIIDQATIDEIKRLSIPEKVLIVEEIWDSIAKKNEYPEITGPQRIALIRRSDAYHSGSFEGRTWEEIKKDYWESGRM</sequence>
<reference evidence="1" key="1">
    <citation type="submission" date="2019-02" db="EMBL/GenBank/DDBJ databases">
        <authorList>
            <person name="Gruber-Vodicka R. H."/>
            <person name="Seah K. B. B."/>
        </authorList>
    </citation>
    <scope>NUCLEOTIDE SEQUENCE</scope>
    <source>
        <strain evidence="3">BECK_S127</strain>
        <strain evidence="2">BECK_S1320</strain>
        <strain evidence="1">BECK_S1321</strain>
    </source>
</reference>
<dbReference type="Pfam" id="PF09720">
    <property type="entry name" value="Unstab_antitox"/>
    <property type="match status" value="1"/>
</dbReference>
<dbReference type="EMBL" id="CAADFU010000020">
    <property type="protein sequence ID" value="VFK42848.1"/>
    <property type="molecule type" value="Genomic_DNA"/>
</dbReference>
<dbReference type="NCBIfam" id="TIGR02574">
    <property type="entry name" value="stabl_TIGR02574"/>
    <property type="match status" value="1"/>
</dbReference>
<dbReference type="EMBL" id="CAADHB010000021">
    <property type="protein sequence ID" value="VFK78659.1"/>
    <property type="molecule type" value="Genomic_DNA"/>
</dbReference>
<name>A0A450Y9A9_9GAMM</name>
<dbReference type="EMBL" id="CAADFR010000021">
    <property type="protein sequence ID" value="VFK38110.1"/>
    <property type="molecule type" value="Genomic_DNA"/>
</dbReference>
<gene>
    <name evidence="3" type="ORF">BECKSD772D_GA0070982_102112</name>
    <name evidence="2" type="ORF">BECKSD772E_GA0070983_102019</name>
    <name evidence="1" type="ORF">BECKSD772F_GA0070984_102119</name>
</gene>
<organism evidence="1">
    <name type="scientific">Candidatus Kentrum sp. SD</name>
    <dbReference type="NCBI Taxonomy" id="2126332"/>
    <lineage>
        <taxon>Bacteria</taxon>
        <taxon>Pseudomonadati</taxon>
        <taxon>Pseudomonadota</taxon>
        <taxon>Gammaproteobacteria</taxon>
        <taxon>Candidatus Kentrum</taxon>
    </lineage>
</organism>
<dbReference type="AlphaFoldDB" id="A0A450Y9A9"/>
<evidence type="ECO:0000313" key="2">
    <source>
        <dbReference type="EMBL" id="VFK42848.1"/>
    </source>
</evidence>
<accession>A0A450Y9A9</accession>
<protein>
    <submittedName>
        <fullName evidence="1">Putative addiction module component, TIGR02574 family</fullName>
    </submittedName>
</protein>
<proteinExistence type="predicted"/>
<evidence type="ECO:0000313" key="1">
    <source>
        <dbReference type="EMBL" id="VFK38110.1"/>
    </source>
</evidence>